<comment type="similarity">
    <text evidence="1 3">Belongs to the peptidase A1 family.</text>
</comment>
<dbReference type="SUPFAM" id="SSF50630">
    <property type="entry name" value="Acid proteases"/>
    <property type="match status" value="1"/>
</dbReference>
<evidence type="ECO:0000256" key="3">
    <source>
        <dbReference type="RuleBase" id="RU000454"/>
    </source>
</evidence>
<keyword evidence="4" id="KW-0812">Transmembrane</keyword>
<accession>A0AA39PNT2</accession>
<dbReference type="PROSITE" id="PS00141">
    <property type="entry name" value="ASP_PROTEASE"/>
    <property type="match status" value="1"/>
</dbReference>
<evidence type="ECO:0000259" key="6">
    <source>
        <dbReference type="PROSITE" id="PS51767"/>
    </source>
</evidence>
<proteinExistence type="inferred from homology"/>
<name>A0AA39PNT2_9AGAR</name>
<dbReference type="InterPro" id="IPR001969">
    <property type="entry name" value="Aspartic_peptidase_AS"/>
</dbReference>
<dbReference type="InterPro" id="IPR033121">
    <property type="entry name" value="PEPTIDASE_A1"/>
</dbReference>
<dbReference type="InterPro" id="IPR034164">
    <property type="entry name" value="Pepsin-like_dom"/>
</dbReference>
<keyword evidence="8" id="KW-1185">Reference proteome</keyword>
<dbReference type="GO" id="GO:0004190">
    <property type="term" value="F:aspartic-type endopeptidase activity"/>
    <property type="evidence" value="ECO:0007669"/>
    <property type="project" value="UniProtKB-KW"/>
</dbReference>
<organism evidence="7 8">
    <name type="scientific">Armillaria novae-zelandiae</name>
    <dbReference type="NCBI Taxonomy" id="153914"/>
    <lineage>
        <taxon>Eukaryota</taxon>
        <taxon>Fungi</taxon>
        <taxon>Dikarya</taxon>
        <taxon>Basidiomycota</taxon>
        <taxon>Agaricomycotina</taxon>
        <taxon>Agaricomycetes</taxon>
        <taxon>Agaricomycetidae</taxon>
        <taxon>Agaricales</taxon>
        <taxon>Marasmiineae</taxon>
        <taxon>Physalacriaceae</taxon>
        <taxon>Armillaria</taxon>
    </lineage>
</organism>
<dbReference type="PANTHER" id="PTHR47966:SF51">
    <property type="entry name" value="BETA-SITE APP-CLEAVING ENZYME, ISOFORM A-RELATED"/>
    <property type="match status" value="1"/>
</dbReference>
<dbReference type="GO" id="GO:0006508">
    <property type="term" value="P:proteolysis"/>
    <property type="evidence" value="ECO:0007669"/>
    <property type="project" value="UniProtKB-KW"/>
</dbReference>
<evidence type="ECO:0000256" key="4">
    <source>
        <dbReference type="SAM" id="Phobius"/>
    </source>
</evidence>
<evidence type="ECO:0000256" key="1">
    <source>
        <dbReference type="ARBA" id="ARBA00007447"/>
    </source>
</evidence>
<dbReference type="Pfam" id="PF00026">
    <property type="entry name" value="Asp"/>
    <property type="match status" value="1"/>
</dbReference>
<keyword evidence="4" id="KW-0472">Membrane</keyword>
<keyword evidence="2 3" id="KW-0064">Aspartyl protease</keyword>
<dbReference type="Proteomes" id="UP001175227">
    <property type="component" value="Unassembled WGS sequence"/>
</dbReference>
<gene>
    <name evidence="7" type="ORF">IW261DRAFT_1392117</name>
</gene>
<dbReference type="AlphaFoldDB" id="A0AA39PNT2"/>
<dbReference type="InterPro" id="IPR021109">
    <property type="entry name" value="Peptidase_aspartic_dom_sf"/>
</dbReference>
<keyword evidence="4" id="KW-1133">Transmembrane helix</keyword>
<dbReference type="CDD" id="cd05471">
    <property type="entry name" value="pepsin_like"/>
    <property type="match status" value="1"/>
</dbReference>
<dbReference type="InterPro" id="IPR001461">
    <property type="entry name" value="Aspartic_peptidase_A1"/>
</dbReference>
<evidence type="ECO:0000313" key="7">
    <source>
        <dbReference type="EMBL" id="KAK0487702.1"/>
    </source>
</evidence>
<keyword evidence="3" id="KW-0378">Hydrolase</keyword>
<keyword evidence="5" id="KW-0732">Signal</keyword>
<dbReference type="Gene3D" id="2.40.70.10">
    <property type="entry name" value="Acid Proteases"/>
    <property type="match status" value="2"/>
</dbReference>
<evidence type="ECO:0000313" key="8">
    <source>
        <dbReference type="Proteomes" id="UP001175227"/>
    </source>
</evidence>
<evidence type="ECO:0000256" key="2">
    <source>
        <dbReference type="ARBA" id="ARBA00022750"/>
    </source>
</evidence>
<feature type="signal peptide" evidence="5">
    <location>
        <begin position="1"/>
        <end position="20"/>
    </location>
</feature>
<evidence type="ECO:0000256" key="5">
    <source>
        <dbReference type="SAM" id="SignalP"/>
    </source>
</evidence>
<sequence length="540" mass="59206">MRSLIPLSLLLTVFDPVAHAVKLPLHVRTTSQARSLSRRANTTIPVSNYGNAQYYSNITIAGQEVSVLLDTGSSDLWVNFPTKTPTTTDTGKSLKLSYAIGSAAGNIHTAPVDFYDYSITSQAFLLVTDTSSFSSDIHSQGYDGLIGLGPNEGSRIYDKIDDDSGDSVLTNVFSQVSNSSKFISFLLDRSGDPGSNITGQLTISEYVEGYENITSMPEIDVEEVHKLLESEQHWQALTDKNNGVIGPDGQVIQIDSIVPKAPNGQLVAVFDSGFTFTQVPRDLSDAIYGRVQGASYDSKNEWWTLPCGQLLNISFNFGGQNYPVHPLDTVDDNFNIKDSDGNRVCIGAFQPITTAFSLLGNYDMIMGMNFCENTYTLMNYGNWADKNADDPFIQLLSITNAEAAHNDFVKVRMGGSDTTDDSKWDLLSTADMQHSPVSAEEKKKKYQEMILSRWPYILAGCLVAILIIIGLIIWRCCCRRKGAKAAAKKGGWFKKNNKTAPTSYLPLQDHGMRASSSTVDVSVPYDPHAGHYGNAGYKAY</sequence>
<comment type="caution">
    <text evidence="7">The sequence shown here is derived from an EMBL/GenBank/DDBJ whole genome shotgun (WGS) entry which is preliminary data.</text>
</comment>
<feature type="domain" description="Peptidase A1" evidence="6">
    <location>
        <begin position="54"/>
        <end position="388"/>
    </location>
</feature>
<feature type="chain" id="PRO_5041287747" evidence="5">
    <location>
        <begin position="21"/>
        <end position="540"/>
    </location>
</feature>
<feature type="transmembrane region" description="Helical" evidence="4">
    <location>
        <begin position="454"/>
        <end position="474"/>
    </location>
</feature>
<dbReference type="PANTHER" id="PTHR47966">
    <property type="entry name" value="BETA-SITE APP-CLEAVING ENZYME, ISOFORM A-RELATED"/>
    <property type="match status" value="1"/>
</dbReference>
<keyword evidence="3" id="KW-0645">Protease</keyword>
<dbReference type="PROSITE" id="PS51767">
    <property type="entry name" value="PEPTIDASE_A1"/>
    <property type="match status" value="1"/>
</dbReference>
<protein>
    <submittedName>
        <fullName evidence="7">Aspartic peptidase A1</fullName>
    </submittedName>
</protein>
<dbReference type="PRINTS" id="PR00792">
    <property type="entry name" value="PEPSIN"/>
</dbReference>
<reference evidence="7" key="1">
    <citation type="submission" date="2023-06" db="EMBL/GenBank/DDBJ databases">
        <authorList>
            <consortium name="Lawrence Berkeley National Laboratory"/>
            <person name="Ahrendt S."/>
            <person name="Sahu N."/>
            <person name="Indic B."/>
            <person name="Wong-Bajracharya J."/>
            <person name="Merenyi Z."/>
            <person name="Ke H.-M."/>
            <person name="Monk M."/>
            <person name="Kocsube S."/>
            <person name="Drula E."/>
            <person name="Lipzen A."/>
            <person name="Balint B."/>
            <person name="Henrissat B."/>
            <person name="Andreopoulos B."/>
            <person name="Martin F.M."/>
            <person name="Harder C.B."/>
            <person name="Rigling D."/>
            <person name="Ford K.L."/>
            <person name="Foster G.D."/>
            <person name="Pangilinan J."/>
            <person name="Papanicolaou A."/>
            <person name="Barry K."/>
            <person name="LaButti K."/>
            <person name="Viragh M."/>
            <person name="Koriabine M."/>
            <person name="Yan M."/>
            <person name="Riley R."/>
            <person name="Champramary S."/>
            <person name="Plett K.L."/>
            <person name="Tsai I.J."/>
            <person name="Slot J."/>
            <person name="Sipos G."/>
            <person name="Plett J."/>
            <person name="Nagy L.G."/>
            <person name="Grigoriev I.V."/>
        </authorList>
    </citation>
    <scope>NUCLEOTIDE SEQUENCE</scope>
    <source>
        <strain evidence="7">ICMP 16352</strain>
    </source>
</reference>
<dbReference type="EMBL" id="JAUEPR010000003">
    <property type="protein sequence ID" value="KAK0487702.1"/>
    <property type="molecule type" value="Genomic_DNA"/>
</dbReference>